<evidence type="ECO:0000256" key="2">
    <source>
        <dbReference type="ARBA" id="ARBA00022692"/>
    </source>
</evidence>
<sequence>MTVRAQLGLLAALSCTVFVLALGGALWQMQIGGARLSGFVDNELAAERDVTRAYAQGLQMGQALRNILLDPANSKAYDNFDQARKDFDETLARLVDKPAYLDGSVQAAARLREIALRWAPLQTQVIQRVKIGDAEAAKELLVGQETPAWREMRGELLKQLGHLEQLAVTMRAQSASALERGQLIVLALGVVALLVCIVASVLVVRAVLRQLGGEPGHAAEVARRITGGDLREPIIVGEGARHSLLGEMQAMQTGLDGIVREIRNDASQLVGAADVLRRNEEQLASLALTQSDAAQAIAASIEQMSASISVVAEHAEDADRLSADSEGKVRHGAQVIKEAVDIIAQVAERMSASAIVVGELGTSAESISDIAKVIQGIAEQTNLLALNAAIEAARAGEQGRGFAVVADEVRKLAERTAHSTQQINATIERVQVSARQAVGSMEDGRALADRGAQGAERARVAVTALEEGAGRVRQVVGEIAVALHEQRQASTDIAQTVEQIAHTSERGHEATRDSLNRAEELTALAGALSRAVSRFRVTD</sequence>
<evidence type="ECO:0000313" key="11">
    <source>
        <dbReference type="Proteomes" id="UP000015455"/>
    </source>
</evidence>
<keyword evidence="5 7" id="KW-0807">Transducer</keyword>
<comment type="subcellular location">
    <subcellularLocation>
        <location evidence="1">Membrane</location>
        <topology evidence="1">Multi-pass membrane protein</topology>
    </subcellularLocation>
</comment>
<evidence type="ECO:0000256" key="5">
    <source>
        <dbReference type="ARBA" id="ARBA00023224"/>
    </source>
</evidence>
<dbReference type="FunFam" id="1.10.287.950:FF:000001">
    <property type="entry name" value="Methyl-accepting chemotaxis sensory transducer"/>
    <property type="match status" value="1"/>
</dbReference>
<reference evidence="10 11" key="1">
    <citation type="submission" date="2013-06" db="EMBL/GenBank/DDBJ databases">
        <title>Draft genome sequence of Thauera terpenica.</title>
        <authorList>
            <person name="Liu B."/>
            <person name="Frostegard A.H."/>
            <person name="Shapleigh J.P."/>
        </authorList>
    </citation>
    <scope>NUCLEOTIDE SEQUENCE [LARGE SCALE GENOMIC DNA]</scope>
    <source>
        <strain evidence="10 11">58Eu</strain>
    </source>
</reference>
<keyword evidence="11" id="KW-1185">Reference proteome</keyword>
<protein>
    <recommendedName>
        <fullName evidence="9">Methyl-accepting transducer domain-containing protein</fullName>
    </recommendedName>
</protein>
<dbReference type="PANTHER" id="PTHR32089">
    <property type="entry name" value="METHYL-ACCEPTING CHEMOTAXIS PROTEIN MCPB"/>
    <property type="match status" value="1"/>
</dbReference>
<dbReference type="SUPFAM" id="SSF58104">
    <property type="entry name" value="Methyl-accepting chemotaxis protein (MCP) signaling domain"/>
    <property type="match status" value="1"/>
</dbReference>
<dbReference type="STRING" id="1348657.M622_10725"/>
<dbReference type="EMBL" id="ATJV01000035">
    <property type="protein sequence ID" value="EPZ16775.1"/>
    <property type="molecule type" value="Genomic_DNA"/>
</dbReference>
<evidence type="ECO:0000256" key="6">
    <source>
        <dbReference type="ARBA" id="ARBA00029447"/>
    </source>
</evidence>
<feature type="transmembrane region" description="Helical" evidence="8">
    <location>
        <begin position="183"/>
        <end position="208"/>
    </location>
</feature>
<keyword evidence="4 8" id="KW-0472">Membrane</keyword>
<dbReference type="GO" id="GO:0006935">
    <property type="term" value="P:chemotaxis"/>
    <property type="evidence" value="ECO:0007669"/>
    <property type="project" value="UniProtKB-ARBA"/>
</dbReference>
<dbReference type="GO" id="GO:0007165">
    <property type="term" value="P:signal transduction"/>
    <property type="evidence" value="ECO:0007669"/>
    <property type="project" value="UniProtKB-KW"/>
</dbReference>
<evidence type="ECO:0000259" key="9">
    <source>
        <dbReference type="PROSITE" id="PS50111"/>
    </source>
</evidence>
<dbReference type="Gene3D" id="1.10.287.950">
    <property type="entry name" value="Methyl-accepting chemotaxis protein"/>
    <property type="match status" value="1"/>
</dbReference>
<organism evidence="10 11">
    <name type="scientific">Thauera terpenica 58Eu</name>
    <dbReference type="NCBI Taxonomy" id="1348657"/>
    <lineage>
        <taxon>Bacteria</taxon>
        <taxon>Pseudomonadati</taxon>
        <taxon>Pseudomonadota</taxon>
        <taxon>Betaproteobacteria</taxon>
        <taxon>Rhodocyclales</taxon>
        <taxon>Zoogloeaceae</taxon>
        <taxon>Thauera</taxon>
    </lineage>
</organism>
<dbReference type="InterPro" id="IPR004089">
    <property type="entry name" value="MCPsignal_dom"/>
</dbReference>
<dbReference type="PROSITE" id="PS51257">
    <property type="entry name" value="PROKAR_LIPOPROTEIN"/>
    <property type="match status" value="1"/>
</dbReference>
<evidence type="ECO:0000256" key="7">
    <source>
        <dbReference type="PROSITE-ProRule" id="PRU00284"/>
    </source>
</evidence>
<comment type="similarity">
    <text evidence="6">Belongs to the methyl-accepting chemotaxis (MCP) protein family.</text>
</comment>
<dbReference type="AlphaFoldDB" id="S9ZHD7"/>
<evidence type="ECO:0000256" key="1">
    <source>
        <dbReference type="ARBA" id="ARBA00004141"/>
    </source>
</evidence>
<comment type="caution">
    <text evidence="10">The sequence shown here is derived from an EMBL/GenBank/DDBJ whole genome shotgun (WGS) entry which is preliminary data.</text>
</comment>
<accession>S9ZHD7</accession>
<dbReference type="GO" id="GO:0016020">
    <property type="term" value="C:membrane"/>
    <property type="evidence" value="ECO:0007669"/>
    <property type="project" value="UniProtKB-SubCell"/>
</dbReference>
<dbReference type="CDD" id="cd11386">
    <property type="entry name" value="MCP_signal"/>
    <property type="match status" value="1"/>
</dbReference>
<evidence type="ECO:0000256" key="8">
    <source>
        <dbReference type="SAM" id="Phobius"/>
    </source>
</evidence>
<dbReference type="eggNOG" id="COG0840">
    <property type="taxonomic scope" value="Bacteria"/>
</dbReference>
<dbReference type="Proteomes" id="UP000015455">
    <property type="component" value="Unassembled WGS sequence"/>
</dbReference>
<proteinExistence type="inferred from homology"/>
<dbReference type="PROSITE" id="PS50111">
    <property type="entry name" value="CHEMOTAXIS_TRANSDUC_2"/>
    <property type="match status" value="1"/>
</dbReference>
<evidence type="ECO:0000256" key="4">
    <source>
        <dbReference type="ARBA" id="ARBA00023136"/>
    </source>
</evidence>
<evidence type="ECO:0000313" key="10">
    <source>
        <dbReference type="EMBL" id="EPZ16775.1"/>
    </source>
</evidence>
<feature type="domain" description="Methyl-accepting transducer" evidence="9">
    <location>
        <begin position="265"/>
        <end position="501"/>
    </location>
</feature>
<keyword evidence="3 8" id="KW-1133">Transmembrane helix</keyword>
<dbReference type="PANTHER" id="PTHR32089:SF119">
    <property type="entry name" value="METHYL-ACCEPTING CHEMOTAXIS PROTEIN CTPL"/>
    <property type="match status" value="1"/>
</dbReference>
<name>S9ZHD7_9RHOO</name>
<dbReference type="PATRIC" id="fig|1348657.5.peg.685"/>
<gene>
    <name evidence="10" type="ORF">M622_10725</name>
</gene>
<evidence type="ECO:0000256" key="3">
    <source>
        <dbReference type="ARBA" id="ARBA00022989"/>
    </source>
</evidence>
<dbReference type="Pfam" id="PF00015">
    <property type="entry name" value="MCPsignal"/>
    <property type="match status" value="1"/>
</dbReference>
<keyword evidence="2 8" id="KW-0812">Transmembrane</keyword>
<dbReference type="SMART" id="SM00283">
    <property type="entry name" value="MA"/>
    <property type="match status" value="1"/>
</dbReference>